<protein>
    <submittedName>
        <fullName evidence="1">DUF2971 domain-containing protein</fullName>
    </submittedName>
</protein>
<evidence type="ECO:0000313" key="2">
    <source>
        <dbReference type="Proteomes" id="UP000266016"/>
    </source>
</evidence>
<dbReference type="InterPro" id="IPR021352">
    <property type="entry name" value="DUF2971"/>
</dbReference>
<dbReference type="Proteomes" id="UP000266016">
    <property type="component" value="Unassembled WGS sequence"/>
</dbReference>
<dbReference type="AlphaFoldDB" id="A0A398B5V1"/>
<organism evidence="1 2">
    <name type="scientific">Peribacillus asahii</name>
    <dbReference type="NCBI Taxonomy" id="228899"/>
    <lineage>
        <taxon>Bacteria</taxon>
        <taxon>Bacillati</taxon>
        <taxon>Bacillota</taxon>
        <taxon>Bacilli</taxon>
        <taxon>Bacillales</taxon>
        <taxon>Bacillaceae</taxon>
        <taxon>Peribacillus</taxon>
    </lineage>
</organism>
<proteinExistence type="predicted"/>
<evidence type="ECO:0000313" key="1">
    <source>
        <dbReference type="EMBL" id="RID85315.1"/>
    </source>
</evidence>
<comment type="caution">
    <text evidence="1">The sequence shown here is derived from an EMBL/GenBank/DDBJ whole genome shotgun (WGS) entry which is preliminary data.</text>
</comment>
<dbReference type="EMBL" id="QWVS01000018">
    <property type="protein sequence ID" value="RID85315.1"/>
    <property type="molecule type" value="Genomic_DNA"/>
</dbReference>
<sequence length="263" mass="31195">MNTPNMWMKNFFEMYMKGDRDGAYRLKHMYIPQKLYKYQSLSERNINSIKNGKLWFCNAKNLNDPFDCKATYFNEEELLSQLKNRSVIEKKDVINKSLDFLQSIAKVTCFTEDPFNMPMWAHYGDNHEGICVEYDLTQLPYGSDFSNGLYPVGYEDKRYDVTNLLKMTFEEEPNQKLALLFFLMLLKHKSWSYEKEWRIILPDERHNGGLENFPIKPTAVYFGLNSSQEEIENAKLKLDKDIKFIKLNMHNSEFFNLDINELA</sequence>
<dbReference type="RefSeq" id="WP_119117212.1">
    <property type="nucleotide sequence ID" value="NZ_CP085714.1"/>
</dbReference>
<reference evidence="1 2" key="1">
    <citation type="submission" date="2018-08" db="EMBL/GenBank/DDBJ databases">
        <title>Bacillus jemisoniae sp. nov., Bacillus chryseoplanitiae sp. nov., Bacillus resnikiae sp. nov., and Bacillus frankliniae sp. nov., isolated from Viking spacecraft and associated surfaces.</title>
        <authorList>
            <person name="Seuylemezian A."/>
            <person name="Vaishampayan P."/>
        </authorList>
    </citation>
    <scope>NUCLEOTIDE SEQUENCE [LARGE SCALE GENOMIC DNA]</scope>
    <source>
        <strain evidence="1 2">MA001</strain>
    </source>
</reference>
<accession>A0A398B5V1</accession>
<gene>
    <name evidence="1" type="ORF">D1953_10855</name>
</gene>
<name>A0A398B5V1_9BACI</name>
<dbReference type="Pfam" id="PF11185">
    <property type="entry name" value="DUF2971"/>
    <property type="match status" value="1"/>
</dbReference>
<keyword evidence="2" id="KW-1185">Reference proteome</keyword>